<evidence type="ECO:0000313" key="6">
    <source>
        <dbReference type="Proteomes" id="UP000051888"/>
    </source>
</evidence>
<keyword evidence="2" id="KW-0547">Nucleotide-binding</keyword>
<evidence type="ECO:0000256" key="1">
    <source>
        <dbReference type="ARBA" id="ARBA00022448"/>
    </source>
</evidence>
<dbReference type="GO" id="GO:0016887">
    <property type="term" value="F:ATP hydrolysis activity"/>
    <property type="evidence" value="ECO:0007669"/>
    <property type="project" value="InterPro"/>
</dbReference>
<dbReference type="EMBL" id="LJJC01000004">
    <property type="protein sequence ID" value="KQL52673.1"/>
    <property type="molecule type" value="Genomic_DNA"/>
</dbReference>
<dbReference type="STRING" id="157838.AN964_03455"/>
<dbReference type="GO" id="GO:0022857">
    <property type="term" value="F:transmembrane transporter activity"/>
    <property type="evidence" value="ECO:0007669"/>
    <property type="project" value="TreeGrafter"/>
</dbReference>
<dbReference type="Pfam" id="PF00005">
    <property type="entry name" value="ABC_tran"/>
    <property type="match status" value="1"/>
</dbReference>
<dbReference type="OrthoDB" id="9791546at2"/>
<dbReference type="GO" id="GO:0005886">
    <property type="term" value="C:plasma membrane"/>
    <property type="evidence" value="ECO:0007669"/>
    <property type="project" value="TreeGrafter"/>
</dbReference>
<keyword evidence="3 5" id="KW-0067">ATP-binding</keyword>
<protein>
    <submittedName>
        <fullName evidence="5">ABC transporter ATP-binding protein</fullName>
    </submittedName>
</protein>
<dbReference type="SMART" id="SM00382">
    <property type="entry name" value="AAA"/>
    <property type="match status" value="1"/>
</dbReference>
<comment type="caution">
    <text evidence="5">The sequence shown here is derived from an EMBL/GenBank/DDBJ whole genome shotgun (WGS) entry which is preliminary data.</text>
</comment>
<dbReference type="InterPro" id="IPR003439">
    <property type="entry name" value="ABC_transporter-like_ATP-bd"/>
</dbReference>
<dbReference type="InterPro" id="IPR017911">
    <property type="entry name" value="MacB-like_ATP-bd"/>
</dbReference>
<dbReference type="InterPro" id="IPR015854">
    <property type="entry name" value="ABC_transpr_LolD-like"/>
</dbReference>
<evidence type="ECO:0000259" key="4">
    <source>
        <dbReference type="PROSITE" id="PS50893"/>
    </source>
</evidence>
<dbReference type="SUPFAM" id="SSF52540">
    <property type="entry name" value="P-loop containing nucleoside triphosphate hydrolases"/>
    <property type="match status" value="1"/>
</dbReference>
<dbReference type="RefSeq" id="WP_055738374.1">
    <property type="nucleotide sequence ID" value="NZ_JAAIWL010000040.1"/>
</dbReference>
<dbReference type="PROSITE" id="PS50893">
    <property type="entry name" value="ABC_TRANSPORTER_2"/>
    <property type="match status" value="1"/>
</dbReference>
<feature type="domain" description="ABC transporter" evidence="4">
    <location>
        <begin position="4"/>
        <end position="219"/>
    </location>
</feature>
<dbReference type="PATRIC" id="fig|157838.3.peg.768"/>
<keyword evidence="6" id="KW-1185">Reference proteome</keyword>
<proteinExistence type="predicted"/>
<keyword evidence="1" id="KW-0813">Transport</keyword>
<dbReference type="Proteomes" id="UP000051888">
    <property type="component" value="Unassembled WGS sequence"/>
</dbReference>
<organism evidence="5 6">
    <name type="scientific">Heyndrickxia shackletonii</name>
    <dbReference type="NCBI Taxonomy" id="157838"/>
    <lineage>
        <taxon>Bacteria</taxon>
        <taxon>Bacillati</taxon>
        <taxon>Bacillota</taxon>
        <taxon>Bacilli</taxon>
        <taxon>Bacillales</taxon>
        <taxon>Bacillaceae</taxon>
        <taxon>Heyndrickxia</taxon>
    </lineage>
</organism>
<evidence type="ECO:0000313" key="5">
    <source>
        <dbReference type="EMBL" id="KQL52673.1"/>
    </source>
</evidence>
<dbReference type="PANTHER" id="PTHR24220">
    <property type="entry name" value="IMPORT ATP-BINDING PROTEIN"/>
    <property type="match status" value="1"/>
</dbReference>
<dbReference type="Gene3D" id="3.40.50.300">
    <property type="entry name" value="P-loop containing nucleotide triphosphate hydrolases"/>
    <property type="match status" value="1"/>
</dbReference>
<sequence length="219" mass="24609">MIKIENGQLIFQNQNPVHALKNINININKGDWISILGPSGSGKTSLLNVIGGIEKLSEGTIKVFGENISKIDSQSYRRNTIGYIYQDFRLLNQFSVLENVMLPQLPYQKRKALEESAKEVLIQLEMGHRLHHLPGELSGGEQQRTAIARAILNRPSILLCDEPTGNLDSINRENIMGVLTNLNKLNITIILVTHDLEVAKYGDRILYMRDGVLQEKVIV</sequence>
<dbReference type="CDD" id="cd03255">
    <property type="entry name" value="ABC_MJ0796_LolCDE_FtsE"/>
    <property type="match status" value="1"/>
</dbReference>
<name>A0A0Q3TG98_9BACI</name>
<dbReference type="GO" id="GO:0005524">
    <property type="term" value="F:ATP binding"/>
    <property type="evidence" value="ECO:0007669"/>
    <property type="project" value="UniProtKB-KW"/>
</dbReference>
<dbReference type="AlphaFoldDB" id="A0A0Q3TG98"/>
<accession>A0A0Q3TG98</accession>
<dbReference type="InterPro" id="IPR027417">
    <property type="entry name" value="P-loop_NTPase"/>
</dbReference>
<reference evidence="5 6" key="1">
    <citation type="submission" date="2015-09" db="EMBL/GenBank/DDBJ databases">
        <title>Genome sequencing project for genomic taxonomy and phylogenomics of Bacillus-like bacteria.</title>
        <authorList>
            <person name="Liu B."/>
            <person name="Wang J."/>
            <person name="Zhu Y."/>
            <person name="Liu G."/>
            <person name="Chen Q."/>
            <person name="Chen Z."/>
            <person name="Lan J."/>
            <person name="Che J."/>
            <person name="Ge C."/>
            <person name="Shi H."/>
            <person name="Pan Z."/>
            <person name="Liu X."/>
        </authorList>
    </citation>
    <scope>NUCLEOTIDE SEQUENCE [LARGE SCALE GENOMIC DNA]</scope>
    <source>
        <strain evidence="5 6">LMG 18435</strain>
    </source>
</reference>
<gene>
    <name evidence="5" type="ORF">AN964_03455</name>
</gene>
<dbReference type="InterPro" id="IPR003593">
    <property type="entry name" value="AAA+_ATPase"/>
</dbReference>
<evidence type="ECO:0000256" key="2">
    <source>
        <dbReference type="ARBA" id="ARBA00022741"/>
    </source>
</evidence>
<evidence type="ECO:0000256" key="3">
    <source>
        <dbReference type="ARBA" id="ARBA00022840"/>
    </source>
</evidence>